<gene>
    <name evidence="1" type="ORF">IscW_ISCW020602</name>
</gene>
<keyword evidence="3" id="KW-1185">Reference proteome</keyword>
<dbReference type="PaxDb" id="6945-B7PXY9"/>
<name>B7PXY9_IXOSC</name>
<dbReference type="VEuPathDB" id="VectorBase:ISCI020602"/>
<dbReference type="Proteomes" id="UP000001555">
    <property type="component" value="Unassembled WGS sequence"/>
</dbReference>
<evidence type="ECO:0000313" key="1">
    <source>
        <dbReference type="EMBL" id="EEC11461.1"/>
    </source>
</evidence>
<organism>
    <name type="scientific">Ixodes scapularis</name>
    <name type="common">Black-legged tick</name>
    <name type="synonym">Deer tick</name>
    <dbReference type="NCBI Taxonomy" id="6945"/>
    <lineage>
        <taxon>Eukaryota</taxon>
        <taxon>Metazoa</taxon>
        <taxon>Ecdysozoa</taxon>
        <taxon>Arthropoda</taxon>
        <taxon>Chelicerata</taxon>
        <taxon>Arachnida</taxon>
        <taxon>Acari</taxon>
        <taxon>Parasitiformes</taxon>
        <taxon>Ixodida</taxon>
        <taxon>Ixodoidea</taxon>
        <taxon>Ixodidae</taxon>
        <taxon>Ixodinae</taxon>
        <taxon>Ixodes</taxon>
    </lineage>
</organism>
<dbReference type="EnsemblMetazoa" id="ISCW020602-RA">
    <property type="protein sequence ID" value="ISCW020602-PA"/>
    <property type="gene ID" value="ISCW020602"/>
</dbReference>
<reference evidence="1 3" key="1">
    <citation type="submission" date="2008-03" db="EMBL/GenBank/DDBJ databases">
        <title>Annotation of Ixodes scapularis.</title>
        <authorList>
            <consortium name="Ixodes scapularis Genome Project Consortium"/>
            <person name="Caler E."/>
            <person name="Hannick L.I."/>
            <person name="Bidwell S."/>
            <person name="Joardar V."/>
            <person name="Thiagarajan M."/>
            <person name="Amedeo P."/>
            <person name="Galinsky K.J."/>
            <person name="Schobel S."/>
            <person name="Inman J."/>
            <person name="Hostetler J."/>
            <person name="Miller J."/>
            <person name="Hammond M."/>
            <person name="Megy K."/>
            <person name="Lawson D."/>
            <person name="Kodira C."/>
            <person name="Sutton G."/>
            <person name="Meyer J."/>
            <person name="Hill C.A."/>
            <person name="Birren B."/>
            <person name="Nene V."/>
            <person name="Collins F."/>
            <person name="Alarcon-Chaidez F."/>
            <person name="Wikel S."/>
            <person name="Strausberg R."/>
        </authorList>
    </citation>
    <scope>NUCLEOTIDE SEQUENCE [LARGE SCALE GENOMIC DNA]</scope>
    <source>
        <strain evidence="3">Wikel</strain>
        <strain evidence="1">Wikel colony</strain>
    </source>
</reference>
<dbReference type="AlphaFoldDB" id="B7PXY9"/>
<dbReference type="InParanoid" id="B7PXY9"/>
<dbReference type="EMBL" id="ABJB010465918">
    <property type="status" value="NOT_ANNOTATED_CDS"/>
    <property type="molecule type" value="Genomic_DNA"/>
</dbReference>
<feature type="non-terminal residue" evidence="1">
    <location>
        <position position="114"/>
    </location>
</feature>
<dbReference type="EMBL" id="ABJB011045980">
    <property type="status" value="NOT_ANNOTATED_CDS"/>
    <property type="molecule type" value="Genomic_DNA"/>
</dbReference>
<accession>B7PXY9</accession>
<dbReference type="HOGENOM" id="CLU_2127233_0_0_1"/>
<feature type="non-terminal residue" evidence="1">
    <location>
        <position position="1"/>
    </location>
</feature>
<proteinExistence type="predicted"/>
<dbReference type="EMBL" id="ABJB010544400">
    <property type="status" value="NOT_ANNOTATED_CDS"/>
    <property type="molecule type" value="Genomic_DNA"/>
</dbReference>
<dbReference type="EMBL" id="DS816975">
    <property type="protein sequence ID" value="EEC11461.1"/>
    <property type="molecule type" value="Genomic_DNA"/>
</dbReference>
<dbReference type="EMBL" id="ABJB011014172">
    <property type="status" value="NOT_ANNOTATED_CDS"/>
    <property type="molecule type" value="Genomic_DNA"/>
</dbReference>
<reference evidence="2" key="2">
    <citation type="submission" date="2020-05" db="UniProtKB">
        <authorList>
            <consortium name="EnsemblMetazoa"/>
        </authorList>
    </citation>
    <scope>IDENTIFICATION</scope>
    <source>
        <strain evidence="2">wikel</strain>
    </source>
</reference>
<protein>
    <submittedName>
        <fullName evidence="1 2">Uncharacterized protein</fullName>
    </submittedName>
</protein>
<dbReference type="VEuPathDB" id="VectorBase:ISCW020602"/>
<evidence type="ECO:0000313" key="2">
    <source>
        <dbReference type="EnsemblMetazoa" id="ISCW020602-PA"/>
    </source>
</evidence>
<evidence type="ECO:0000313" key="3">
    <source>
        <dbReference type="Proteomes" id="UP000001555"/>
    </source>
</evidence>
<sequence length="114" mass="12445">ILISPSKKDLPLQCIVGTHETWRQSFLTWHKSDRAYDRSLGAGRSSFHLGCPINSSRQCALIQARVPCSGSDRFGNNRCLDPLLRCATAVGMESLPVQYKALPAIASASGARRC</sequence>